<dbReference type="SUPFAM" id="SSF51984">
    <property type="entry name" value="MurCD N-terminal domain"/>
    <property type="match status" value="1"/>
</dbReference>
<dbReference type="Proteomes" id="UP000007161">
    <property type="component" value="Chromosome"/>
</dbReference>
<dbReference type="Gene3D" id="3.40.50.720">
    <property type="entry name" value="NAD(P)-binding Rossmann-like Domain"/>
    <property type="match status" value="1"/>
</dbReference>
<evidence type="ECO:0000256" key="4">
    <source>
        <dbReference type="ARBA" id="ARBA00022598"/>
    </source>
</evidence>
<dbReference type="PANTHER" id="PTHR43692:SF1">
    <property type="entry name" value="UDP-N-ACETYLMURAMOYLALANINE--D-GLUTAMATE LIGASE"/>
    <property type="match status" value="1"/>
</dbReference>
<comment type="similarity">
    <text evidence="7">Belongs to the MurCDEF family.</text>
</comment>
<comment type="catalytic activity">
    <reaction evidence="7 8">
        <text>UDP-N-acetyl-alpha-D-muramoyl-L-alanine + D-glutamate + ATP = UDP-N-acetyl-alpha-D-muramoyl-L-alanyl-D-glutamate + ADP + phosphate + H(+)</text>
        <dbReference type="Rhea" id="RHEA:16429"/>
        <dbReference type="ChEBI" id="CHEBI:15378"/>
        <dbReference type="ChEBI" id="CHEBI:29986"/>
        <dbReference type="ChEBI" id="CHEBI:30616"/>
        <dbReference type="ChEBI" id="CHEBI:43474"/>
        <dbReference type="ChEBI" id="CHEBI:83898"/>
        <dbReference type="ChEBI" id="CHEBI:83900"/>
        <dbReference type="ChEBI" id="CHEBI:456216"/>
        <dbReference type="EC" id="6.3.2.9"/>
    </reaction>
</comment>
<keyword evidence="5 7" id="KW-0547">Nucleotide-binding</keyword>
<dbReference type="UniPathway" id="UPA00219"/>
<dbReference type="SUPFAM" id="SSF53244">
    <property type="entry name" value="MurD-like peptide ligases, peptide-binding domain"/>
    <property type="match status" value="1"/>
</dbReference>
<dbReference type="Pfam" id="PF02875">
    <property type="entry name" value="Mur_ligase_C"/>
    <property type="match status" value="1"/>
</dbReference>
<keyword evidence="4 7" id="KW-0436">Ligase</keyword>
<dbReference type="InterPro" id="IPR004101">
    <property type="entry name" value="Mur_ligase_C"/>
</dbReference>
<comment type="pathway">
    <text evidence="2 7 8">Cell wall biogenesis; peptidoglycan biosynthesis.</text>
</comment>
<dbReference type="GO" id="GO:0005524">
    <property type="term" value="F:ATP binding"/>
    <property type="evidence" value="ECO:0007669"/>
    <property type="project" value="UniProtKB-UniRule"/>
</dbReference>
<dbReference type="GO" id="GO:0008360">
    <property type="term" value="P:regulation of cell shape"/>
    <property type="evidence" value="ECO:0007669"/>
    <property type="project" value="UniProtKB-KW"/>
</dbReference>
<gene>
    <name evidence="7" type="primary">murD</name>
    <name evidence="11" type="ordered locus">Marpi_1137</name>
</gene>
<dbReference type="InterPro" id="IPR005762">
    <property type="entry name" value="MurD"/>
</dbReference>
<evidence type="ECO:0000256" key="8">
    <source>
        <dbReference type="RuleBase" id="RU003664"/>
    </source>
</evidence>
<evidence type="ECO:0000313" key="12">
    <source>
        <dbReference type="Proteomes" id="UP000007161"/>
    </source>
</evidence>
<feature type="domain" description="Mur ligase central" evidence="10">
    <location>
        <begin position="110"/>
        <end position="241"/>
    </location>
</feature>
<dbReference type="GO" id="GO:0009252">
    <property type="term" value="P:peptidoglycan biosynthetic process"/>
    <property type="evidence" value="ECO:0007669"/>
    <property type="project" value="UniProtKB-UniRule"/>
</dbReference>
<keyword evidence="7 8" id="KW-0961">Cell wall biogenesis/degradation</keyword>
<reference evidence="12" key="2">
    <citation type="submission" date="2012-01" db="EMBL/GenBank/DDBJ databases">
        <title>Complete sequence of chromosome of Marinitoga piezophila KA3.</title>
        <authorList>
            <person name="Lucas S."/>
            <person name="Han J."/>
            <person name="Lapidus A."/>
            <person name="Cheng J.-F."/>
            <person name="Goodwin L."/>
            <person name="Pitluck S."/>
            <person name="Peters L."/>
            <person name="Mikhailova N."/>
            <person name="Teshima H."/>
            <person name="Detter J.C."/>
            <person name="Han C."/>
            <person name="Tapia R."/>
            <person name="Land M."/>
            <person name="Hauser L."/>
            <person name="Kyrpides N."/>
            <person name="Ivanova N."/>
            <person name="Pagani I."/>
            <person name="Jebbar M."/>
            <person name="Vannier P."/>
            <person name="Oger P."/>
            <person name="Cario A."/>
            <person name="Bartlett D."/>
            <person name="Noll K.M."/>
            <person name="Woyke T."/>
        </authorList>
    </citation>
    <scope>NUCLEOTIDE SEQUENCE [LARGE SCALE GENOMIC DNA]</scope>
    <source>
        <strain evidence="12">DSM 14283 / JCM 11233 / KA3</strain>
    </source>
</reference>
<dbReference type="OrthoDB" id="9809796at2"/>
<dbReference type="KEGG" id="mpz:Marpi_1137"/>
<protein>
    <recommendedName>
        <fullName evidence="7 8">UDP-N-acetylmuramoylalanine--D-glutamate ligase</fullName>
        <ecNumber evidence="7 8">6.3.2.9</ecNumber>
    </recommendedName>
    <alternativeName>
        <fullName evidence="7">D-glutamic acid-adding enzyme</fullName>
    </alternativeName>
    <alternativeName>
        <fullName evidence="7">UDP-N-acetylmuramoyl-L-alanyl-D-glutamate synthetase</fullName>
    </alternativeName>
</protein>
<dbReference type="EMBL" id="CP003257">
    <property type="protein sequence ID" value="AEX85548.1"/>
    <property type="molecule type" value="Genomic_DNA"/>
</dbReference>
<keyword evidence="7 8" id="KW-0131">Cell cycle</keyword>
<keyword evidence="3 7" id="KW-0963">Cytoplasm</keyword>
<dbReference type="eggNOG" id="COG0771">
    <property type="taxonomic scope" value="Bacteria"/>
</dbReference>
<dbReference type="STRING" id="443254.Marpi_1137"/>
<dbReference type="Pfam" id="PF08245">
    <property type="entry name" value="Mur_ligase_M"/>
    <property type="match status" value="1"/>
</dbReference>
<keyword evidence="7 8" id="KW-0133">Cell shape</keyword>
<keyword evidence="7 8" id="KW-0132">Cell division</keyword>
<dbReference type="GO" id="GO:0051301">
    <property type="term" value="P:cell division"/>
    <property type="evidence" value="ECO:0007669"/>
    <property type="project" value="UniProtKB-KW"/>
</dbReference>
<feature type="domain" description="Mur ligase C-terminal" evidence="9">
    <location>
        <begin position="294"/>
        <end position="406"/>
    </location>
</feature>
<accession>H2J857</accession>
<feature type="binding site" evidence="7">
    <location>
        <begin position="112"/>
        <end position="118"/>
    </location>
    <ligand>
        <name>ATP</name>
        <dbReference type="ChEBI" id="CHEBI:30616"/>
    </ligand>
</feature>
<dbReference type="NCBIfam" id="TIGR01087">
    <property type="entry name" value="murD"/>
    <property type="match status" value="1"/>
</dbReference>
<keyword evidence="7 8" id="KW-0573">Peptidoglycan synthesis</keyword>
<keyword evidence="12" id="KW-1185">Reference proteome</keyword>
<sequence>MRICLVGYGVSNKALLENILLKENYEVFISNNKPLKEEDKEFLDLHNIQYEETHGKLLRNCDLAILSPGVKPDGEVVNILKTSNIKISTEIEFAWNYIKKHNPEAVFVGVTGTNGKSTTTQLTGHILSSTYNTFVCGNIGTPLSSAPLDKEIYVVEVSSFQLFWGSTFTPEISVLLNLMPDHLNWHSSLEEYYNTKINMVKRTVMGNGMAFVNANLRGYFDNLQRIVLFGENGNIVWKNNMIEAGNIVININNLSLQFELYQEDVMAAVGVALNLDISKNVIEEFISTFKTLEHRLEFIEEYNGIRFFNDSKATNAHAAYSAYKSFRNKGYIAMLSGIPKNEDMTMLLQELQKYAKKTIVFGKMVDEIKKYEFFNNYIITDTFEKAFELALEWAERGDSVILSPAGASFDLFENYKERGRIFKEAVKSLKWR</sequence>
<dbReference type="EC" id="6.3.2.9" evidence="7 8"/>
<name>H2J857_MARPK</name>
<reference evidence="11 12" key="1">
    <citation type="journal article" date="2012" name="J. Bacteriol.">
        <title>Complete Genome Sequence of the Thermophilic, Piezophilic, Heterotrophic Bacterium Marinitoga piezophila KA3.</title>
        <authorList>
            <person name="Lucas S."/>
            <person name="Han J."/>
            <person name="Lapidus A."/>
            <person name="Cheng J.F."/>
            <person name="Goodwin L.A."/>
            <person name="Pitluck S."/>
            <person name="Peters L."/>
            <person name="Mikhailova N."/>
            <person name="Teshima H."/>
            <person name="Detter J.C."/>
            <person name="Han C."/>
            <person name="Tapia R."/>
            <person name="Land M."/>
            <person name="Hauser L."/>
            <person name="Kyrpides N.C."/>
            <person name="Ivanova N."/>
            <person name="Pagani I."/>
            <person name="Vannier P."/>
            <person name="Oger P."/>
            <person name="Bartlett D.H."/>
            <person name="Noll K.M."/>
            <person name="Woyke T."/>
            <person name="Jebbar M."/>
        </authorList>
    </citation>
    <scope>NUCLEOTIDE SEQUENCE [LARGE SCALE GENOMIC DNA]</scope>
    <source>
        <strain evidence="12">DSM 14283 / JCM 11233 / KA3</strain>
    </source>
</reference>
<keyword evidence="6 7" id="KW-0067">ATP-binding</keyword>
<organism evidence="11 12">
    <name type="scientific">Marinitoga piezophila (strain DSM 14283 / JCM 11233 / KA3)</name>
    <dbReference type="NCBI Taxonomy" id="443254"/>
    <lineage>
        <taxon>Bacteria</taxon>
        <taxon>Thermotogati</taxon>
        <taxon>Thermotogota</taxon>
        <taxon>Thermotogae</taxon>
        <taxon>Petrotogales</taxon>
        <taxon>Petrotogaceae</taxon>
        <taxon>Marinitoga</taxon>
    </lineage>
</organism>
<dbReference type="RefSeq" id="WP_014296620.1">
    <property type="nucleotide sequence ID" value="NC_016751.1"/>
</dbReference>
<evidence type="ECO:0000259" key="10">
    <source>
        <dbReference type="Pfam" id="PF08245"/>
    </source>
</evidence>
<dbReference type="Gene3D" id="3.40.1190.10">
    <property type="entry name" value="Mur-like, catalytic domain"/>
    <property type="match status" value="1"/>
</dbReference>
<evidence type="ECO:0000313" key="11">
    <source>
        <dbReference type="EMBL" id="AEX85548.1"/>
    </source>
</evidence>
<dbReference type="Gene3D" id="3.90.190.20">
    <property type="entry name" value="Mur ligase, C-terminal domain"/>
    <property type="match status" value="1"/>
</dbReference>
<comment type="function">
    <text evidence="7 8">Cell wall formation. Catalyzes the addition of glutamate to the nucleotide precursor UDP-N-acetylmuramoyl-L-alanine (UMA).</text>
</comment>
<dbReference type="HOGENOM" id="CLU_032540_0_0_0"/>
<evidence type="ECO:0000256" key="1">
    <source>
        <dbReference type="ARBA" id="ARBA00004496"/>
    </source>
</evidence>
<dbReference type="InterPro" id="IPR013221">
    <property type="entry name" value="Mur_ligase_cen"/>
</dbReference>
<comment type="subcellular location">
    <subcellularLocation>
        <location evidence="1 7 8">Cytoplasm</location>
    </subcellularLocation>
</comment>
<evidence type="ECO:0000256" key="6">
    <source>
        <dbReference type="ARBA" id="ARBA00022840"/>
    </source>
</evidence>
<dbReference type="GO" id="GO:0008764">
    <property type="term" value="F:UDP-N-acetylmuramoylalanine-D-glutamate ligase activity"/>
    <property type="evidence" value="ECO:0007669"/>
    <property type="project" value="UniProtKB-UniRule"/>
</dbReference>
<dbReference type="PANTHER" id="PTHR43692">
    <property type="entry name" value="UDP-N-ACETYLMURAMOYLALANINE--D-GLUTAMATE LIGASE"/>
    <property type="match status" value="1"/>
</dbReference>
<dbReference type="AlphaFoldDB" id="H2J857"/>
<evidence type="ECO:0000256" key="2">
    <source>
        <dbReference type="ARBA" id="ARBA00004752"/>
    </source>
</evidence>
<dbReference type="Pfam" id="PF21377">
    <property type="entry name" value="MurD_N"/>
    <property type="match status" value="1"/>
</dbReference>
<evidence type="ECO:0000259" key="9">
    <source>
        <dbReference type="Pfam" id="PF02875"/>
    </source>
</evidence>
<evidence type="ECO:0000256" key="7">
    <source>
        <dbReference type="HAMAP-Rule" id="MF_00639"/>
    </source>
</evidence>
<dbReference type="InterPro" id="IPR036565">
    <property type="entry name" value="Mur-like_cat_sf"/>
</dbReference>
<dbReference type="HAMAP" id="MF_00639">
    <property type="entry name" value="MurD"/>
    <property type="match status" value="1"/>
</dbReference>
<evidence type="ECO:0000256" key="5">
    <source>
        <dbReference type="ARBA" id="ARBA00022741"/>
    </source>
</evidence>
<dbReference type="GO" id="GO:0005737">
    <property type="term" value="C:cytoplasm"/>
    <property type="evidence" value="ECO:0007669"/>
    <property type="project" value="UniProtKB-SubCell"/>
</dbReference>
<dbReference type="InterPro" id="IPR036615">
    <property type="entry name" value="Mur_ligase_C_dom_sf"/>
</dbReference>
<proteinExistence type="inferred from homology"/>
<dbReference type="GO" id="GO:0071555">
    <property type="term" value="P:cell wall organization"/>
    <property type="evidence" value="ECO:0007669"/>
    <property type="project" value="UniProtKB-KW"/>
</dbReference>
<evidence type="ECO:0000256" key="3">
    <source>
        <dbReference type="ARBA" id="ARBA00022490"/>
    </source>
</evidence>
<dbReference type="SUPFAM" id="SSF53623">
    <property type="entry name" value="MurD-like peptide ligases, catalytic domain"/>
    <property type="match status" value="1"/>
</dbReference>